<evidence type="ECO:0000313" key="2">
    <source>
        <dbReference type="EMBL" id="OGM31305.1"/>
    </source>
</evidence>
<dbReference type="Pfam" id="PF00534">
    <property type="entry name" value="Glycos_transf_1"/>
    <property type="match status" value="1"/>
</dbReference>
<evidence type="ECO:0000259" key="1">
    <source>
        <dbReference type="Pfam" id="PF00534"/>
    </source>
</evidence>
<dbReference type="PANTHER" id="PTHR12526">
    <property type="entry name" value="GLYCOSYLTRANSFERASE"/>
    <property type="match status" value="1"/>
</dbReference>
<sequence>MRTIIYIFALAAQGTGISGGDRIFMEFARHWSKHASVGIYLSSDGRKMCVRQKLSGVHLQYKVSKIYPGLKFSFLVNYLALILAGVRLGLTIKLEDPRNTILYSASEFWMDSLPCLILKFRYHEARWVASWYQTAPNPLSGFSGGRYRIKALYYWLAQLPVKPLVARFANCVLVNNVNEKKVFTVLNKKRRVGIVFGAVPLEEIENWKAKNGIQTKRYDSAFQGRFHPQKGVVELVDIWSRVVKRRPKAKLLMIGDGPLMKEVKEKIGELGLGNNIKLLGYVFDGDKKYKIFSQSKLVVHPAFYDSGGMASAEAMAFGIPAVGFDLPAYKSYYPHGMIKVKKGDIRSFAHAIVELLGDNLRRNKLGQEAFEMIKKSWSWQDRADEIFKMVTSL</sequence>
<reference evidence="2 3" key="1">
    <citation type="journal article" date="2016" name="Nat. Commun.">
        <title>Thousands of microbial genomes shed light on interconnected biogeochemical processes in an aquifer system.</title>
        <authorList>
            <person name="Anantharaman K."/>
            <person name="Brown C.T."/>
            <person name="Hug L.A."/>
            <person name="Sharon I."/>
            <person name="Castelle C.J."/>
            <person name="Probst A.J."/>
            <person name="Thomas B.C."/>
            <person name="Singh A."/>
            <person name="Wilkins M.J."/>
            <person name="Karaoz U."/>
            <person name="Brodie E.L."/>
            <person name="Williams K.H."/>
            <person name="Hubbard S.S."/>
            <person name="Banfield J.F."/>
        </authorList>
    </citation>
    <scope>NUCLEOTIDE SEQUENCE [LARGE SCALE GENOMIC DNA]</scope>
</reference>
<evidence type="ECO:0000313" key="3">
    <source>
        <dbReference type="Proteomes" id="UP000178870"/>
    </source>
</evidence>
<dbReference type="SUPFAM" id="SSF53756">
    <property type="entry name" value="UDP-Glycosyltransferase/glycogen phosphorylase"/>
    <property type="match status" value="1"/>
</dbReference>
<dbReference type="AlphaFoldDB" id="A0A1F7YXW0"/>
<gene>
    <name evidence="2" type="ORF">A2803_03880</name>
</gene>
<dbReference type="PANTHER" id="PTHR12526:SF630">
    <property type="entry name" value="GLYCOSYLTRANSFERASE"/>
    <property type="match status" value="1"/>
</dbReference>
<organism evidence="2 3">
    <name type="scientific">Candidatus Woesebacteria bacterium RIFCSPHIGHO2_01_FULL_44_21</name>
    <dbReference type="NCBI Taxonomy" id="1802503"/>
    <lineage>
        <taxon>Bacteria</taxon>
        <taxon>Candidatus Woeseibacteriota</taxon>
    </lineage>
</organism>
<dbReference type="CDD" id="cd03801">
    <property type="entry name" value="GT4_PimA-like"/>
    <property type="match status" value="1"/>
</dbReference>
<comment type="caution">
    <text evidence="2">The sequence shown here is derived from an EMBL/GenBank/DDBJ whole genome shotgun (WGS) entry which is preliminary data.</text>
</comment>
<dbReference type="Gene3D" id="3.40.50.2000">
    <property type="entry name" value="Glycogen Phosphorylase B"/>
    <property type="match status" value="2"/>
</dbReference>
<feature type="domain" description="Glycosyl transferase family 1" evidence="1">
    <location>
        <begin position="204"/>
        <end position="371"/>
    </location>
</feature>
<name>A0A1F7YXW0_9BACT</name>
<dbReference type="GO" id="GO:0016757">
    <property type="term" value="F:glycosyltransferase activity"/>
    <property type="evidence" value="ECO:0007669"/>
    <property type="project" value="InterPro"/>
</dbReference>
<dbReference type="Proteomes" id="UP000178870">
    <property type="component" value="Unassembled WGS sequence"/>
</dbReference>
<dbReference type="EMBL" id="MGGP01000028">
    <property type="protein sequence ID" value="OGM31305.1"/>
    <property type="molecule type" value="Genomic_DNA"/>
</dbReference>
<dbReference type="InterPro" id="IPR001296">
    <property type="entry name" value="Glyco_trans_1"/>
</dbReference>
<proteinExistence type="predicted"/>
<accession>A0A1F7YXW0</accession>
<protein>
    <recommendedName>
        <fullName evidence="1">Glycosyl transferase family 1 domain-containing protein</fullName>
    </recommendedName>
</protein>